<evidence type="ECO:0000256" key="4">
    <source>
        <dbReference type="ARBA" id="ARBA00022786"/>
    </source>
</evidence>
<dbReference type="PANTHER" id="PTHR46116">
    <property type="entry name" value="(E3-INDEPENDENT) E2 UBIQUITIN-CONJUGATING ENZYME"/>
    <property type="match status" value="1"/>
</dbReference>
<evidence type="ECO:0000256" key="1">
    <source>
        <dbReference type="ARBA" id="ARBA00022679"/>
    </source>
</evidence>
<feature type="region of interest" description="Disordered" evidence="7">
    <location>
        <begin position="75"/>
        <end position="95"/>
    </location>
</feature>
<dbReference type="InterPro" id="IPR036443">
    <property type="entry name" value="Znf_RanBP2_sf"/>
</dbReference>
<feature type="region of interest" description="Disordered" evidence="7">
    <location>
        <begin position="335"/>
        <end position="354"/>
    </location>
</feature>
<dbReference type="Pfam" id="PF00179">
    <property type="entry name" value="UQ_con"/>
    <property type="match status" value="1"/>
</dbReference>
<keyword evidence="1" id="KW-0808">Transferase</keyword>
<keyword evidence="2" id="KW-0479">Metal-binding</keyword>
<feature type="domain" description="UBC core" evidence="8">
    <location>
        <begin position="860"/>
        <end position="1025"/>
    </location>
</feature>
<dbReference type="PROSITE" id="PS50127">
    <property type="entry name" value="UBC_2"/>
    <property type="match status" value="1"/>
</dbReference>
<reference evidence="10" key="1">
    <citation type="journal article" date="2021" name="Proc. Natl. Acad. Sci. U.S.A.">
        <title>Three genomes in the algal genus Volvox reveal the fate of a haploid sex-determining region after a transition to homothallism.</title>
        <authorList>
            <person name="Yamamoto K."/>
            <person name="Hamaji T."/>
            <person name="Kawai-Toyooka H."/>
            <person name="Matsuzaki R."/>
            <person name="Takahashi F."/>
            <person name="Nishimura Y."/>
            <person name="Kawachi M."/>
            <person name="Noguchi H."/>
            <person name="Minakuchi Y."/>
            <person name="Umen J.G."/>
            <person name="Toyoda A."/>
            <person name="Nozaki H."/>
        </authorList>
    </citation>
    <scope>NUCLEOTIDE SEQUENCE</scope>
    <source>
        <strain evidence="10">NIES-3780</strain>
    </source>
</reference>
<dbReference type="SUPFAM" id="SSF54495">
    <property type="entry name" value="UBC-like"/>
    <property type="match status" value="1"/>
</dbReference>
<feature type="compositionally biased region" description="Polar residues" evidence="7">
    <location>
        <begin position="335"/>
        <end position="345"/>
    </location>
</feature>
<dbReference type="InterPro" id="IPR000608">
    <property type="entry name" value="UBC"/>
</dbReference>
<evidence type="ECO:0000313" key="11">
    <source>
        <dbReference type="Proteomes" id="UP000747399"/>
    </source>
</evidence>
<dbReference type="PROSITE" id="PS50199">
    <property type="entry name" value="ZF_RANBP2_2"/>
    <property type="match status" value="1"/>
</dbReference>
<dbReference type="PROSITE" id="PS01358">
    <property type="entry name" value="ZF_RANBP2_1"/>
    <property type="match status" value="1"/>
</dbReference>
<feature type="region of interest" description="Disordered" evidence="7">
    <location>
        <begin position="659"/>
        <end position="690"/>
    </location>
</feature>
<dbReference type="Gene3D" id="2.30.30.380">
    <property type="entry name" value="Zn-finger domain of Sec23/24"/>
    <property type="match status" value="1"/>
</dbReference>
<protein>
    <recommendedName>
        <fullName evidence="12">UBC core domain-containing protein</fullName>
    </recommendedName>
</protein>
<feature type="compositionally biased region" description="Basic residues" evidence="7">
    <location>
        <begin position="506"/>
        <end position="519"/>
    </location>
</feature>
<dbReference type="AlphaFoldDB" id="A0A8J4FBR3"/>
<evidence type="ECO:0000256" key="6">
    <source>
        <dbReference type="PROSITE-ProRule" id="PRU00322"/>
    </source>
</evidence>
<dbReference type="GO" id="GO:0008270">
    <property type="term" value="F:zinc ion binding"/>
    <property type="evidence" value="ECO:0007669"/>
    <property type="project" value="UniProtKB-KW"/>
</dbReference>
<keyword evidence="3 6" id="KW-0863">Zinc-finger</keyword>
<name>A0A8J4FBR3_9CHLO</name>
<sequence>MSDVDWICESCTFINSGLITNCEICGALREAAGPGPSKWSVAGPDDPIILSDGEEGTDAEVDNKDVINLVDDDQGASACRSQRAGPGQGPIAATRNRSRTCLRDQRNPDIMVIKDDDDGDEGDVGSLARPSGTQPTGGYRDTLAFTGETSCQDASGEVYALDNCSCAVKLQHLAEQLRPAVTAAAMILSSAKPAIASAALVPKAATPCATLFDLAKSLLCPSGCGRWLSSRDVRLLLGPLKTAVLYYALCAALRREGKGSKAVAATAADSGGDALLRGECAAGHLPKGSAASGTAERCAAPNDAVARLLALSPSCPGCRRRMLPVCVLDQSRAQLEQTPPSQRQQPMPAGPSSARLSYHTALEQAIGHVASEHPTAMAVHLREALVARGQPPPPATASVEQLGSLLRNTLGPRCSFLCLGCSRNLETEVLSKTQLQELQSTSDKAFRALKLLGRVRAVLLNTQEDGVEDDEEGDEEGAEADAGGCAGRQSTVLTRAAGSGKESTKGRRRDGNKRRCKRRRLDDPSNAWAKGVGYGGSDGSCGSDNVAAVKAAQERQREADDEVRSCLKALLAVISPSGYPGGGGGGGDGGRALASPPPLLHAVLQYGGLPYVLRLLFQNDSLLDMGQREGMYREAMALVKCFTSSMSLLELLVVPASDPRDTPGSGTVTPLSSATASDGHGAGGSGAGSDPPLSTIFESIGRRCAIFKRSAQELVDGAEEDIAALGLALELGALADEVSAGVSMWQRSMGKAHGALHAFLVDGIEDGDAVQGCSGNAGGSGDGTNIQLAKHGCRGERTAGGAGPSSAVGDALSTHAAHRSEYVSVMRPLQFREVSLLDDHYYRRRAESSGSSAGGDVMRRRLKRITGEISGLATGLPLDWEASAFVAVDNNRVDVLRALLIPASDTPYANGAFIFDIYLPPEYPNVPPKVKFLTTGGGKVRFNPNLYRDGKVCLSLLGTWAGPSWDPAMSTILQVLVSIQSMILVSDPYYNEPGMEVFEAQDSSRRQDVVDYANRQRYNTLAFSILPALEMAAQPESKSFSLSGA</sequence>
<proteinExistence type="predicted"/>
<evidence type="ECO:0000256" key="5">
    <source>
        <dbReference type="ARBA" id="ARBA00022833"/>
    </source>
</evidence>
<dbReference type="GO" id="GO:0016740">
    <property type="term" value="F:transferase activity"/>
    <property type="evidence" value="ECO:0007669"/>
    <property type="project" value="UniProtKB-KW"/>
</dbReference>
<dbReference type="CDD" id="cd23810">
    <property type="entry name" value="UBCc_BIRC6"/>
    <property type="match status" value="1"/>
</dbReference>
<gene>
    <name evidence="10" type="ORF">Vafri_21833</name>
</gene>
<evidence type="ECO:0008006" key="12">
    <source>
        <dbReference type="Google" id="ProtNLM"/>
    </source>
</evidence>
<evidence type="ECO:0000256" key="7">
    <source>
        <dbReference type="SAM" id="MobiDB-lite"/>
    </source>
</evidence>
<dbReference type="InterPro" id="IPR001876">
    <property type="entry name" value="Znf_RanBP2"/>
</dbReference>
<feature type="domain" description="RanBP2-type" evidence="9">
    <location>
        <begin position="1"/>
        <end position="31"/>
    </location>
</feature>
<dbReference type="SUPFAM" id="SSF90209">
    <property type="entry name" value="Ran binding protein zinc finger-like"/>
    <property type="match status" value="1"/>
</dbReference>
<feature type="region of interest" description="Disordered" evidence="7">
    <location>
        <begin position="463"/>
        <end position="534"/>
    </location>
</feature>
<evidence type="ECO:0000259" key="9">
    <source>
        <dbReference type="PROSITE" id="PS50199"/>
    </source>
</evidence>
<evidence type="ECO:0000256" key="2">
    <source>
        <dbReference type="ARBA" id="ARBA00022723"/>
    </source>
</evidence>
<feature type="compositionally biased region" description="Acidic residues" evidence="7">
    <location>
        <begin position="465"/>
        <end position="479"/>
    </location>
</feature>
<evidence type="ECO:0000259" key="8">
    <source>
        <dbReference type="PROSITE" id="PS50127"/>
    </source>
</evidence>
<evidence type="ECO:0000313" key="10">
    <source>
        <dbReference type="EMBL" id="GIL68578.1"/>
    </source>
</evidence>
<dbReference type="PANTHER" id="PTHR46116:SF39">
    <property type="entry name" value="BACULOVIRAL IAP REPEAT-CONTAINING PROTEIN 6"/>
    <property type="match status" value="1"/>
</dbReference>
<dbReference type="InterPro" id="IPR016135">
    <property type="entry name" value="UBQ-conjugating_enzyme/RWD"/>
</dbReference>
<feature type="region of interest" description="Disordered" evidence="7">
    <location>
        <begin position="111"/>
        <end position="139"/>
    </location>
</feature>
<dbReference type="EMBL" id="BNCO01000121">
    <property type="protein sequence ID" value="GIL68578.1"/>
    <property type="molecule type" value="Genomic_DNA"/>
</dbReference>
<dbReference type="SMART" id="SM00212">
    <property type="entry name" value="UBCc"/>
    <property type="match status" value="1"/>
</dbReference>
<keyword evidence="4" id="KW-0833">Ubl conjugation pathway</keyword>
<comment type="caution">
    <text evidence="10">The sequence shown here is derived from an EMBL/GenBank/DDBJ whole genome shotgun (WGS) entry which is preliminary data.</text>
</comment>
<evidence type="ECO:0000256" key="3">
    <source>
        <dbReference type="ARBA" id="ARBA00022771"/>
    </source>
</evidence>
<dbReference type="Gene3D" id="3.10.110.10">
    <property type="entry name" value="Ubiquitin Conjugating Enzyme"/>
    <property type="match status" value="1"/>
</dbReference>
<dbReference type="Proteomes" id="UP000747399">
    <property type="component" value="Unassembled WGS sequence"/>
</dbReference>
<accession>A0A8J4FBR3</accession>
<organism evidence="10 11">
    <name type="scientific">Volvox africanus</name>
    <dbReference type="NCBI Taxonomy" id="51714"/>
    <lineage>
        <taxon>Eukaryota</taxon>
        <taxon>Viridiplantae</taxon>
        <taxon>Chlorophyta</taxon>
        <taxon>core chlorophytes</taxon>
        <taxon>Chlorophyceae</taxon>
        <taxon>CS clade</taxon>
        <taxon>Chlamydomonadales</taxon>
        <taxon>Volvocaceae</taxon>
        <taxon>Volvox</taxon>
    </lineage>
</organism>
<dbReference type="SMART" id="SM00547">
    <property type="entry name" value="ZnF_RBZ"/>
    <property type="match status" value="1"/>
</dbReference>
<keyword evidence="11" id="KW-1185">Reference proteome</keyword>
<keyword evidence="5" id="KW-0862">Zinc</keyword>